<dbReference type="GO" id="GO:0018506">
    <property type="term" value="F:maleylacetate reductase activity"/>
    <property type="evidence" value="ECO:0007669"/>
    <property type="project" value="InterPro"/>
</dbReference>
<sequence>MQPFVYTTAPARIVFGTGSSVGVAEEIRRLGLSRALVLSTPHQKGDAEALAARLGPLAAGVFSDAAMHTPVKVTKRAVEAYRAAGADCVVSLGGGSTTGLGKAIALRTDAPQIVIPTTYAGSEVTPILGQTENGVKTTLRGPEILPEVVIYDAELTLGLPVGISMTSGLNAMAHAAEALYARDRNPIASMMAVEGLRAMIEALPGVRMEPQDTKARETALYGAWLCGTVLGAVGMSLHHKLCHTLGGSLDLPHAETHAVLLPHTIAYVEQAVPDQLAPLAALVGGRAGTGLYDFAARLGAPASLAALGVGGEDLDAMAELATANPYWCPRPVEKTAIRALLQRAFEGARPE</sequence>
<dbReference type="InterPro" id="IPR034786">
    <property type="entry name" value="MAR"/>
</dbReference>
<dbReference type="GO" id="GO:0046872">
    <property type="term" value="F:metal ion binding"/>
    <property type="evidence" value="ECO:0007669"/>
    <property type="project" value="InterPro"/>
</dbReference>
<gene>
    <name evidence="6" type="ORF">G6M46_11210</name>
</gene>
<feature type="domain" description="Alcohol dehydrogenase iron-type/glycerol dehydrogenase GldA" evidence="4">
    <location>
        <begin position="10"/>
        <end position="152"/>
    </location>
</feature>
<feature type="domain" description="Fe-containing alcohol dehydrogenase-like C-terminal" evidence="5">
    <location>
        <begin position="165"/>
        <end position="345"/>
    </location>
</feature>
<dbReference type="AlphaFoldDB" id="A0AA44F515"/>
<comment type="similarity">
    <text evidence="1">Belongs to the iron-containing alcohol dehydrogenase family.</text>
</comment>
<dbReference type="RefSeq" id="WP_065658630.1">
    <property type="nucleotide sequence ID" value="NZ_CP123838.1"/>
</dbReference>
<dbReference type="Pfam" id="PF25137">
    <property type="entry name" value="ADH_Fe_C"/>
    <property type="match status" value="1"/>
</dbReference>
<dbReference type="PANTHER" id="PTHR11496:SF102">
    <property type="entry name" value="ALCOHOL DEHYDROGENASE 4"/>
    <property type="match status" value="1"/>
</dbReference>
<organism evidence="6 7">
    <name type="scientific">Agrobacterium tumefaciens</name>
    <dbReference type="NCBI Taxonomy" id="358"/>
    <lineage>
        <taxon>Bacteria</taxon>
        <taxon>Pseudomonadati</taxon>
        <taxon>Pseudomonadota</taxon>
        <taxon>Alphaproteobacteria</taxon>
        <taxon>Hyphomicrobiales</taxon>
        <taxon>Rhizobiaceae</taxon>
        <taxon>Rhizobium/Agrobacterium group</taxon>
        <taxon>Agrobacterium</taxon>
        <taxon>Agrobacterium tumefaciens complex</taxon>
    </lineage>
</organism>
<comment type="caution">
    <text evidence="6">The sequence shown here is derived from an EMBL/GenBank/DDBJ whole genome shotgun (WGS) entry which is preliminary data.</text>
</comment>
<dbReference type="Gene3D" id="1.20.1090.10">
    <property type="entry name" value="Dehydroquinate synthase-like - alpha domain"/>
    <property type="match status" value="1"/>
</dbReference>
<dbReference type="GO" id="GO:0004022">
    <property type="term" value="F:alcohol dehydrogenase (NAD+) activity"/>
    <property type="evidence" value="ECO:0007669"/>
    <property type="project" value="TreeGrafter"/>
</dbReference>
<dbReference type="InterPro" id="IPR056798">
    <property type="entry name" value="ADH_Fe_C"/>
</dbReference>
<reference evidence="6" key="1">
    <citation type="journal article" date="2020" name="Science">
        <title>Unexpected conservation and global transmission of agrobacterial virulence plasmids.</title>
        <authorList>
            <person name="Weisberg A.J."/>
            <person name="Davis E.W. 2nd"/>
            <person name="Tabima J."/>
            <person name="Belcher M.S."/>
            <person name="Miller M."/>
            <person name="Kuo C.H."/>
            <person name="Loper J.E."/>
            <person name="Grunwald N.J."/>
            <person name="Putnam M.L."/>
            <person name="Chang J.H."/>
        </authorList>
    </citation>
    <scope>NUCLEOTIDE SEQUENCE</scope>
    <source>
        <strain evidence="6">17-1853-1a</strain>
    </source>
</reference>
<dbReference type="InterPro" id="IPR001670">
    <property type="entry name" value="ADH_Fe/GldA"/>
</dbReference>
<evidence type="ECO:0000256" key="1">
    <source>
        <dbReference type="ARBA" id="ARBA00007358"/>
    </source>
</evidence>
<dbReference type="InterPro" id="IPR039697">
    <property type="entry name" value="Alcohol_dehydrogenase_Fe"/>
</dbReference>
<dbReference type="Pfam" id="PF00465">
    <property type="entry name" value="Fe-ADH"/>
    <property type="match status" value="1"/>
</dbReference>
<dbReference type="EMBL" id="JAAMAY010000016">
    <property type="protein sequence ID" value="NTC28731.1"/>
    <property type="molecule type" value="Genomic_DNA"/>
</dbReference>
<dbReference type="CDD" id="cd08177">
    <property type="entry name" value="MAR"/>
    <property type="match status" value="1"/>
</dbReference>
<evidence type="ECO:0000259" key="5">
    <source>
        <dbReference type="Pfam" id="PF25137"/>
    </source>
</evidence>
<protein>
    <submittedName>
        <fullName evidence="6">Maleylacetate reductase</fullName>
    </submittedName>
</protein>
<evidence type="ECO:0000256" key="2">
    <source>
        <dbReference type="ARBA" id="ARBA00023002"/>
    </source>
</evidence>
<dbReference type="Gene3D" id="3.40.50.1970">
    <property type="match status" value="1"/>
</dbReference>
<dbReference type="Proteomes" id="UP000702952">
    <property type="component" value="Unassembled WGS sequence"/>
</dbReference>
<name>A0AA44F515_AGRTU</name>
<evidence type="ECO:0000256" key="3">
    <source>
        <dbReference type="ARBA" id="ARBA00023027"/>
    </source>
</evidence>
<accession>A0AA44F515</accession>
<keyword evidence="2" id="KW-0560">Oxidoreductase</keyword>
<proteinExistence type="inferred from homology"/>
<evidence type="ECO:0000313" key="7">
    <source>
        <dbReference type="Proteomes" id="UP000702952"/>
    </source>
</evidence>
<evidence type="ECO:0000313" key="6">
    <source>
        <dbReference type="EMBL" id="NTC28731.1"/>
    </source>
</evidence>
<keyword evidence="3" id="KW-0520">NAD</keyword>
<dbReference type="SUPFAM" id="SSF56796">
    <property type="entry name" value="Dehydroquinate synthase-like"/>
    <property type="match status" value="1"/>
</dbReference>
<evidence type="ECO:0000259" key="4">
    <source>
        <dbReference type="Pfam" id="PF00465"/>
    </source>
</evidence>
<dbReference type="PANTHER" id="PTHR11496">
    <property type="entry name" value="ALCOHOL DEHYDROGENASE"/>
    <property type="match status" value="1"/>
</dbReference>